<name>A0A2I0ARB2_9ASPA</name>
<protein>
    <recommendedName>
        <fullName evidence="4">IRK-interacting protein</fullName>
    </recommendedName>
</protein>
<feature type="compositionally biased region" description="Low complexity" evidence="1">
    <location>
        <begin position="1"/>
        <end position="23"/>
    </location>
</feature>
<feature type="region of interest" description="Disordered" evidence="1">
    <location>
        <begin position="1"/>
        <end position="122"/>
    </location>
</feature>
<dbReference type="STRING" id="1088818.A0A2I0ARB2"/>
<feature type="compositionally biased region" description="Polar residues" evidence="1">
    <location>
        <begin position="47"/>
        <end position="59"/>
    </location>
</feature>
<gene>
    <name evidence="2" type="ORF">AXF42_Ash012545</name>
</gene>
<dbReference type="InterPro" id="IPR042316">
    <property type="entry name" value="IRKI-like"/>
</dbReference>
<accession>A0A2I0ARB2</accession>
<sequence>MAVSPSSSRPSSSPLPSLFRSPPNFTPIREDETEGDDEETEPTETTAGISYQHQPTPLHSSSSSAADKPPPASKSSRPNGCSSGEVGVSVSCSKCRPSSRDKISVVPLDPNGSKRATSTISATPNRILRTLFGPLAHKSPLHATSTPASSSSSAASAAAEGSGGGGRNEWKLTAAELSRKLLQATRKRDKALHEASRLKYSVAELERKLNGLESHCRDLQAALDRCVPGPARSSNLPVEPFLPAVSDARTAVRHLSRALLIHLRASPRSLERLPSLLHPYGFPRNKPGSLQLIGLESLLNRVFYTDFEQTDEGEDLVVEPAARCSANRANFEAVRALGWEEVLSKGTKHYSQGLSRFCDRRMSEVVGVMGWARAWPEPLLQAFFGAARGVWAVRLLARSVHPPLPILRVGPGARFDAAYMEDAAALVRTDRPAAGAAGATVRMMVAPGFYVHAEGCSVVKCRVLIASGDGRGSERDGPQECQN</sequence>
<dbReference type="EMBL" id="KZ451959">
    <property type="protein sequence ID" value="PKA58006.1"/>
    <property type="molecule type" value="Genomic_DNA"/>
</dbReference>
<keyword evidence="3" id="KW-1185">Reference proteome</keyword>
<dbReference type="PANTHER" id="PTHR31029">
    <property type="entry name" value="CYCLIN-DEPENDENT KINASE-LIKE PROTEIN"/>
    <property type="match status" value="1"/>
</dbReference>
<proteinExistence type="predicted"/>
<reference evidence="2 3" key="1">
    <citation type="journal article" date="2017" name="Nature">
        <title>The Apostasia genome and the evolution of orchids.</title>
        <authorList>
            <person name="Zhang G.Q."/>
            <person name="Liu K.W."/>
            <person name="Li Z."/>
            <person name="Lohaus R."/>
            <person name="Hsiao Y.Y."/>
            <person name="Niu S.C."/>
            <person name="Wang J.Y."/>
            <person name="Lin Y.C."/>
            <person name="Xu Q."/>
            <person name="Chen L.J."/>
            <person name="Yoshida K."/>
            <person name="Fujiwara S."/>
            <person name="Wang Z.W."/>
            <person name="Zhang Y.Q."/>
            <person name="Mitsuda N."/>
            <person name="Wang M."/>
            <person name="Liu G.H."/>
            <person name="Pecoraro L."/>
            <person name="Huang H.X."/>
            <person name="Xiao X.J."/>
            <person name="Lin M."/>
            <person name="Wu X.Y."/>
            <person name="Wu W.L."/>
            <person name="Chen Y.Y."/>
            <person name="Chang S.B."/>
            <person name="Sakamoto S."/>
            <person name="Ohme-Takagi M."/>
            <person name="Yagi M."/>
            <person name="Zeng S.J."/>
            <person name="Shen C.Y."/>
            <person name="Yeh C.M."/>
            <person name="Luo Y.B."/>
            <person name="Tsai W.C."/>
            <person name="Van de Peer Y."/>
            <person name="Liu Z.J."/>
        </authorList>
    </citation>
    <scope>NUCLEOTIDE SEQUENCE [LARGE SCALE GENOMIC DNA]</scope>
    <source>
        <strain evidence="3">cv. Shenzhen</strain>
        <tissue evidence="2">Stem</tissue>
    </source>
</reference>
<feature type="region of interest" description="Disordered" evidence="1">
    <location>
        <begin position="138"/>
        <end position="169"/>
    </location>
</feature>
<feature type="compositionally biased region" description="Low complexity" evidence="1">
    <location>
        <begin position="148"/>
        <end position="160"/>
    </location>
</feature>
<evidence type="ECO:0000313" key="2">
    <source>
        <dbReference type="EMBL" id="PKA58006.1"/>
    </source>
</evidence>
<organism evidence="2 3">
    <name type="scientific">Apostasia shenzhenica</name>
    <dbReference type="NCBI Taxonomy" id="1088818"/>
    <lineage>
        <taxon>Eukaryota</taxon>
        <taxon>Viridiplantae</taxon>
        <taxon>Streptophyta</taxon>
        <taxon>Embryophyta</taxon>
        <taxon>Tracheophyta</taxon>
        <taxon>Spermatophyta</taxon>
        <taxon>Magnoliopsida</taxon>
        <taxon>Liliopsida</taxon>
        <taxon>Asparagales</taxon>
        <taxon>Orchidaceae</taxon>
        <taxon>Apostasioideae</taxon>
        <taxon>Apostasia</taxon>
    </lineage>
</organism>
<dbReference type="AlphaFoldDB" id="A0A2I0ARB2"/>
<dbReference type="PANTHER" id="PTHR31029:SF4">
    <property type="entry name" value="CYCLIN-DEPENDENT KINASE-LIKE PROTEIN"/>
    <property type="match status" value="1"/>
</dbReference>
<evidence type="ECO:0000256" key="1">
    <source>
        <dbReference type="SAM" id="MobiDB-lite"/>
    </source>
</evidence>
<feature type="compositionally biased region" description="Acidic residues" evidence="1">
    <location>
        <begin position="31"/>
        <end position="42"/>
    </location>
</feature>
<feature type="compositionally biased region" description="Low complexity" evidence="1">
    <location>
        <begin position="60"/>
        <end position="95"/>
    </location>
</feature>
<dbReference type="OrthoDB" id="785851at2759"/>
<evidence type="ECO:0000313" key="3">
    <source>
        <dbReference type="Proteomes" id="UP000236161"/>
    </source>
</evidence>
<evidence type="ECO:0008006" key="4">
    <source>
        <dbReference type="Google" id="ProtNLM"/>
    </source>
</evidence>
<dbReference type="Proteomes" id="UP000236161">
    <property type="component" value="Unassembled WGS sequence"/>
</dbReference>